<dbReference type="PANTHER" id="PTHR34220:SF7">
    <property type="entry name" value="SENSOR HISTIDINE KINASE YPDA"/>
    <property type="match status" value="1"/>
</dbReference>
<evidence type="ECO:0000313" key="3">
    <source>
        <dbReference type="EMBL" id="OEY69151.1"/>
    </source>
</evidence>
<dbReference type="GO" id="GO:0016020">
    <property type="term" value="C:membrane"/>
    <property type="evidence" value="ECO:0007669"/>
    <property type="project" value="InterPro"/>
</dbReference>
<dbReference type="Proteomes" id="UP000242258">
    <property type="component" value="Unassembled WGS sequence"/>
</dbReference>
<dbReference type="GO" id="GO:0000155">
    <property type="term" value="F:phosphorelay sensor kinase activity"/>
    <property type="evidence" value="ECO:0007669"/>
    <property type="project" value="InterPro"/>
</dbReference>
<sequence length="358" mass="41074">MQQAKLQPRIHFGYWHLLYWLSYLLVKYTHLTILVPLQDESAWPYLWIYSLITLINIIVTGMLAQHELKSQRPLFNQLQRLLLVLIPLCCVLVVLRQSLVMSYATTALNDVDSILKYATAFMLVLLPIAGWLAVFMLIKANQLHLSGLLQQQRLIKKARQAQLKVLRYQLNPHFMFNTLNALNTLIIEHNGAAAEQLIGHLSTYLRHSLTNQHDQFIPLQQELDALYAYMAIQQVRFGQRLHLDWQIPQHIVKVRIPPLLLHPLAENAIQYSVAERAGKIELNISIELTQSTLTICLAQPSASAEDKWPQQQYPTNLLNLAQRLELLFGTRANLLLANSDNGFFSQITLPREPLDDSA</sequence>
<dbReference type="OrthoDB" id="2514702at2"/>
<keyword evidence="1" id="KW-0812">Transmembrane</keyword>
<reference evidence="4" key="1">
    <citation type="submission" date="2016-09" db="EMBL/GenBank/DDBJ databases">
        <authorList>
            <person name="Wan X."/>
            <person name="Hou S."/>
        </authorList>
    </citation>
    <scope>NUCLEOTIDE SEQUENCE [LARGE SCALE GENOMIC DNA]</scope>
    <source>
        <strain evidence="4">KH87</strain>
    </source>
</reference>
<dbReference type="PANTHER" id="PTHR34220">
    <property type="entry name" value="SENSOR HISTIDINE KINASE YPDA"/>
    <property type="match status" value="1"/>
</dbReference>
<evidence type="ECO:0000313" key="4">
    <source>
        <dbReference type="Proteomes" id="UP000242258"/>
    </source>
</evidence>
<proteinExistence type="predicted"/>
<evidence type="ECO:0000259" key="2">
    <source>
        <dbReference type="Pfam" id="PF06580"/>
    </source>
</evidence>
<evidence type="ECO:0000256" key="1">
    <source>
        <dbReference type="SAM" id="Phobius"/>
    </source>
</evidence>
<comment type="caution">
    <text evidence="3">The sequence shown here is derived from an EMBL/GenBank/DDBJ whole genome shotgun (WGS) entry which is preliminary data.</text>
</comment>
<feature type="transmembrane region" description="Helical" evidence="1">
    <location>
        <begin position="117"/>
        <end position="138"/>
    </location>
</feature>
<dbReference type="InterPro" id="IPR050640">
    <property type="entry name" value="Bact_2-comp_sensor_kinase"/>
</dbReference>
<dbReference type="Pfam" id="PF06580">
    <property type="entry name" value="His_kinase"/>
    <property type="match status" value="1"/>
</dbReference>
<dbReference type="AlphaFoldDB" id="A0A1E7Q4V6"/>
<feature type="transmembrane region" description="Helical" evidence="1">
    <location>
        <begin position="42"/>
        <end position="60"/>
    </location>
</feature>
<dbReference type="EMBL" id="MKEK01000001">
    <property type="protein sequence ID" value="OEY69151.1"/>
    <property type="molecule type" value="Genomic_DNA"/>
</dbReference>
<feature type="transmembrane region" description="Helical" evidence="1">
    <location>
        <begin position="12"/>
        <end position="30"/>
    </location>
</feature>
<accession>A0A1E7Q4V6</accession>
<keyword evidence="4" id="KW-1185">Reference proteome</keyword>
<feature type="domain" description="Signal transduction histidine kinase internal region" evidence="2">
    <location>
        <begin position="161"/>
        <end position="241"/>
    </location>
</feature>
<gene>
    <name evidence="3" type="ORF">BI198_05865</name>
</gene>
<dbReference type="InterPro" id="IPR010559">
    <property type="entry name" value="Sig_transdc_His_kin_internal"/>
</dbReference>
<keyword evidence="1" id="KW-1133">Transmembrane helix</keyword>
<keyword evidence="1" id="KW-0472">Membrane</keyword>
<dbReference type="RefSeq" id="WP_070048717.1">
    <property type="nucleotide sequence ID" value="NZ_CBCSDO010000003.1"/>
</dbReference>
<dbReference type="STRING" id="1628148.BI198_05865"/>
<protein>
    <submittedName>
        <fullName evidence="3">Transcriptional regulator</fullName>
    </submittedName>
</protein>
<name>A0A1E7Q4V6_9GAMM</name>
<feature type="transmembrane region" description="Helical" evidence="1">
    <location>
        <begin position="81"/>
        <end position="105"/>
    </location>
</feature>
<organism evidence="3 4">
    <name type="scientific">Rheinheimera salexigens</name>
    <dbReference type="NCBI Taxonomy" id="1628148"/>
    <lineage>
        <taxon>Bacteria</taxon>
        <taxon>Pseudomonadati</taxon>
        <taxon>Pseudomonadota</taxon>
        <taxon>Gammaproteobacteria</taxon>
        <taxon>Chromatiales</taxon>
        <taxon>Chromatiaceae</taxon>
        <taxon>Rheinheimera</taxon>
    </lineage>
</organism>